<organism evidence="2 3">
    <name type="scientific">Novosphingobium clariflavum</name>
    <dbReference type="NCBI Taxonomy" id="2029884"/>
    <lineage>
        <taxon>Bacteria</taxon>
        <taxon>Pseudomonadati</taxon>
        <taxon>Pseudomonadota</taxon>
        <taxon>Alphaproteobacteria</taxon>
        <taxon>Sphingomonadales</taxon>
        <taxon>Sphingomonadaceae</taxon>
        <taxon>Novosphingobium</taxon>
    </lineage>
</organism>
<evidence type="ECO:0000313" key="3">
    <source>
        <dbReference type="Proteomes" id="UP001589858"/>
    </source>
</evidence>
<dbReference type="PROSITE" id="PS51318">
    <property type="entry name" value="TAT"/>
    <property type="match status" value="1"/>
</dbReference>
<name>A0ABV6S9I3_9SPHN</name>
<accession>A0ABV6S9I3</accession>
<dbReference type="Proteomes" id="UP001589858">
    <property type="component" value="Unassembled WGS sequence"/>
</dbReference>
<gene>
    <name evidence="2" type="ORF">ACFFF8_12210</name>
</gene>
<dbReference type="Pfam" id="PF04366">
    <property type="entry name" value="Ysc84"/>
    <property type="match status" value="1"/>
</dbReference>
<feature type="domain" description="Ysc84 actin-binding" evidence="1">
    <location>
        <begin position="107"/>
        <end position="191"/>
    </location>
</feature>
<dbReference type="InterPro" id="IPR006311">
    <property type="entry name" value="TAT_signal"/>
</dbReference>
<keyword evidence="3" id="KW-1185">Reference proteome</keyword>
<protein>
    <submittedName>
        <fullName evidence="2">YSC84-related protein</fullName>
    </submittedName>
</protein>
<dbReference type="EMBL" id="JBHLTM010000047">
    <property type="protein sequence ID" value="MFC0685362.1"/>
    <property type="molecule type" value="Genomic_DNA"/>
</dbReference>
<comment type="caution">
    <text evidence="2">The sequence shown here is derived from an EMBL/GenBank/DDBJ whole genome shotgun (WGS) entry which is preliminary data.</text>
</comment>
<dbReference type="RefSeq" id="WP_267222994.1">
    <property type="nucleotide sequence ID" value="NZ_JAPCWC010000019.1"/>
</dbReference>
<reference evidence="2 3" key="1">
    <citation type="submission" date="2024-09" db="EMBL/GenBank/DDBJ databases">
        <authorList>
            <person name="Sun Q."/>
            <person name="Mori K."/>
        </authorList>
    </citation>
    <scope>NUCLEOTIDE SEQUENCE [LARGE SCALE GENOMIC DNA]</scope>
    <source>
        <strain evidence="2 3">CICC 11035S</strain>
    </source>
</reference>
<evidence type="ECO:0000313" key="2">
    <source>
        <dbReference type="EMBL" id="MFC0685362.1"/>
    </source>
</evidence>
<evidence type="ECO:0000259" key="1">
    <source>
        <dbReference type="Pfam" id="PF04366"/>
    </source>
</evidence>
<sequence length="195" mass="19841">MTIGNGITAMHISRRAVIGGALAGTMALALPEGVLAASSAAEIEAKSRAALRQLYTSNSKAATVGQRAKGVLLFPHIIKGGLVIAGASGDGTLFVSGKASKFFNISSASVGFQAGAQGFAYALFIMTDHKLAEVSAGTNWDVGSDTGIVVVDKGAAATLDTKSLNKAIYAFAFGQKGLMGGISLKGSRIKEIHPK</sequence>
<proteinExistence type="predicted"/>
<dbReference type="InterPro" id="IPR007461">
    <property type="entry name" value="Ysc84_actin-binding"/>
</dbReference>